<evidence type="ECO:0000313" key="2">
    <source>
        <dbReference type="EMBL" id="EEF68042.1"/>
    </source>
</evidence>
<sequence>MILEYAVSVAEKKLEQKTRMTKIPISVIVLLILPLSFFILLIYFLIFLSESDNMIPDEHSDS</sequence>
<dbReference type="AlphaFoldDB" id="B9Y7L4"/>
<keyword evidence="1" id="KW-0812">Transmembrane</keyword>
<organism evidence="2 3">
    <name type="scientific">Holdemania filiformis DSM 12042</name>
    <dbReference type="NCBI Taxonomy" id="545696"/>
    <lineage>
        <taxon>Bacteria</taxon>
        <taxon>Bacillati</taxon>
        <taxon>Bacillota</taxon>
        <taxon>Erysipelotrichia</taxon>
        <taxon>Erysipelotrichales</taxon>
        <taxon>Erysipelotrichaceae</taxon>
        <taxon>Holdemania</taxon>
    </lineage>
</organism>
<name>B9Y7L4_9FIRM</name>
<reference evidence="2 3" key="2">
    <citation type="submission" date="2009-02" db="EMBL/GenBank/DDBJ databases">
        <title>Draft genome sequence of Holdemania filiformis DSM 12042.</title>
        <authorList>
            <person name="Sudarsanam P."/>
            <person name="Ley R."/>
            <person name="Guruge J."/>
            <person name="Turnbaugh P.J."/>
            <person name="Mahowald M."/>
            <person name="Liep D."/>
            <person name="Gordon J."/>
        </authorList>
    </citation>
    <scope>NUCLEOTIDE SEQUENCE [LARGE SCALE GENOMIC DNA]</scope>
    <source>
        <strain evidence="2 3">DSM 12042</strain>
    </source>
</reference>
<accession>B9Y7L4</accession>
<comment type="caution">
    <text evidence="2">The sequence shown here is derived from an EMBL/GenBank/DDBJ whole genome shotgun (WGS) entry which is preliminary data.</text>
</comment>
<evidence type="ECO:0000256" key="1">
    <source>
        <dbReference type="SAM" id="Phobius"/>
    </source>
</evidence>
<dbReference type="Proteomes" id="UP000005950">
    <property type="component" value="Unassembled WGS sequence"/>
</dbReference>
<keyword evidence="1" id="KW-0472">Membrane</keyword>
<evidence type="ECO:0000313" key="3">
    <source>
        <dbReference type="Proteomes" id="UP000005950"/>
    </source>
</evidence>
<feature type="transmembrane region" description="Helical" evidence="1">
    <location>
        <begin position="23"/>
        <end position="46"/>
    </location>
</feature>
<proteinExistence type="predicted"/>
<dbReference type="HOGENOM" id="CLU_2898086_0_0_9"/>
<keyword evidence="1" id="KW-1133">Transmembrane helix</keyword>
<reference evidence="2 3" key="1">
    <citation type="submission" date="2008-12" db="EMBL/GenBank/DDBJ databases">
        <authorList>
            <person name="Fulton L."/>
            <person name="Clifton S."/>
            <person name="Fulton B."/>
            <person name="Xu J."/>
            <person name="Minx P."/>
            <person name="Pepin K.H."/>
            <person name="Johnson M."/>
            <person name="Bhonagiri V."/>
            <person name="Nash W.E."/>
            <person name="Mardis E.R."/>
            <person name="Wilson R.K."/>
        </authorList>
    </citation>
    <scope>NUCLEOTIDE SEQUENCE [LARGE SCALE GENOMIC DNA]</scope>
    <source>
        <strain evidence="2 3">DSM 12042</strain>
    </source>
</reference>
<gene>
    <name evidence="2" type="ORF">HOLDEFILI_01809</name>
</gene>
<dbReference type="EMBL" id="ACCF01000100">
    <property type="protein sequence ID" value="EEF68042.1"/>
    <property type="molecule type" value="Genomic_DNA"/>
</dbReference>
<protein>
    <submittedName>
        <fullName evidence="2">Uncharacterized protein</fullName>
    </submittedName>
</protein>